<dbReference type="Proteomes" id="UP000298327">
    <property type="component" value="Unassembled WGS sequence"/>
</dbReference>
<proteinExistence type="predicted"/>
<comment type="caution">
    <text evidence="3">The sequence shown here is derived from an EMBL/GenBank/DDBJ whole genome shotgun (WGS) entry which is preliminary data.</text>
</comment>
<name>A0A4Y9YVV5_9AGAM</name>
<feature type="region of interest" description="Disordered" evidence="1">
    <location>
        <begin position="188"/>
        <end position="208"/>
    </location>
</feature>
<dbReference type="AlphaFoldDB" id="A0A4Y9YVV5"/>
<keyword evidence="2" id="KW-1133">Transmembrane helix</keyword>
<evidence type="ECO:0000256" key="1">
    <source>
        <dbReference type="SAM" id="MobiDB-lite"/>
    </source>
</evidence>
<organism evidence="3 4">
    <name type="scientific">Dentipellis fragilis</name>
    <dbReference type="NCBI Taxonomy" id="205917"/>
    <lineage>
        <taxon>Eukaryota</taxon>
        <taxon>Fungi</taxon>
        <taxon>Dikarya</taxon>
        <taxon>Basidiomycota</taxon>
        <taxon>Agaricomycotina</taxon>
        <taxon>Agaricomycetes</taxon>
        <taxon>Russulales</taxon>
        <taxon>Hericiaceae</taxon>
        <taxon>Dentipellis</taxon>
    </lineage>
</organism>
<accession>A0A4Y9YVV5</accession>
<feature type="region of interest" description="Disordered" evidence="1">
    <location>
        <begin position="222"/>
        <end position="255"/>
    </location>
</feature>
<feature type="transmembrane region" description="Helical" evidence="2">
    <location>
        <begin position="81"/>
        <end position="103"/>
    </location>
</feature>
<keyword evidence="2" id="KW-0472">Membrane</keyword>
<protein>
    <submittedName>
        <fullName evidence="3">Uncharacterized protein</fullName>
    </submittedName>
</protein>
<evidence type="ECO:0000313" key="3">
    <source>
        <dbReference type="EMBL" id="TFY65721.1"/>
    </source>
</evidence>
<feature type="compositionally biased region" description="Pro residues" evidence="1">
    <location>
        <begin position="244"/>
        <end position="255"/>
    </location>
</feature>
<dbReference type="OrthoDB" id="10482657at2759"/>
<dbReference type="EMBL" id="SEOQ01000314">
    <property type="protein sequence ID" value="TFY65721.1"/>
    <property type="molecule type" value="Genomic_DNA"/>
</dbReference>
<evidence type="ECO:0000313" key="4">
    <source>
        <dbReference type="Proteomes" id="UP000298327"/>
    </source>
</evidence>
<feature type="compositionally biased region" description="Low complexity" evidence="1">
    <location>
        <begin position="189"/>
        <end position="208"/>
    </location>
</feature>
<gene>
    <name evidence="3" type="ORF">EVG20_g5363</name>
</gene>
<evidence type="ECO:0000256" key="2">
    <source>
        <dbReference type="SAM" id="Phobius"/>
    </source>
</evidence>
<sequence>MAGPVTTSNDRTILSHYQGSSSSGRPNISDAANYATTILRLILTSRFLKLQFRYKGIDVLPVTRGIPCSLNRIYVHVHVNLLANLFIMRSFAVGAFVSVLLGLQIASTAAAPIDSTDPDVIAQENNLPSNLTRAGLCQQYAPILADIGVHSLSTPSFSTDPHIPQPDIVFIGKNGKVIDRSKLCKGFQSSSSTAISPTATGTAGSGQCATPVTVTVTATADGSSASLTDLPPVTTADPVTSPSDIPPPIPASNAE</sequence>
<keyword evidence="2" id="KW-0812">Transmembrane</keyword>
<reference evidence="3 4" key="1">
    <citation type="submission" date="2019-02" db="EMBL/GenBank/DDBJ databases">
        <title>Genome sequencing of the rare red list fungi Dentipellis fragilis.</title>
        <authorList>
            <person name="Buettner E."/>
            <person name="Kellner H."/>
        </authorList>
    </citation>
    <scope>NUCLEOTIDE SEQUENCE [LARGE SCALE GENOMIC DNA]</scope>
    <source>
        <strain evidence="3 4">DSM 105465</strain>
    </source>
</reference>
<keyword evidence="4" id="KW-1185">Reference proteome</keyword>